<evidence type="ECO:0000256" key="2">
    <source>
        <dbReference type="ARBA" id="ARBA00022741"/>
    </source>
</evidence>
<proteinExistence type="inferred from homology"/>
<dbReference type="CDD" id="cd01852">
    <property type="entry name" value="AIG1"/>
    <property type="match status" value="1"/>
</dbReference>
<dbReference type="InterPro" id="IPR048997">
    <property type="entry name" value="Stonustoxin-like_helical"/>
</dbReference>
<dbReference type="SUPFAM" id="SSF52540">
    <property type="entry name" value="P-loop containing nucleoside triphosphate hydrolases"/>
    <property type="match status" value="1"/>
</dbReference>
<comment type="similarity">
    <text evidence="1">Belongs to the TRAFAC class TrmE-Era-EngA-EngB-Septin-like GTPase superfamily. AIG1/Toc34/Toc159-like paraseptin GTPase family. IAN subfamily.</text>
</comment>
<dbReference type="Pfam" id="PF00041">
    <property type="entry name" value="fn3"/>
    <property type="match status" value="1"/>
</dbReference>
<keyword evidence="2" id="KW-0547">Nucleotide-binding</keyword>
<dbReference type="Pfam" id="PF04548">
    <property type="entry name" value="AIG1"/>
    <property type="match status" value="1"/>
</dbReference>
<dbReference type="Pfam" id="PF24674">
    <property type="entry name" value="MACPF_SNTX"/>
    <property type="match status" value="1"/>
</dbReference>
<dbReference type="Pfam" id="PF18078">
    <property type="entry name" value="Thioredoxin_11"/>
    <property type="match status" value="1"/>
</dbReference>
<dbReference type="AlphaFoldDB" id="A0AAV7V779"/>
<evidence type="ECO:0000256" key="1">
    <source>
        <dbReference type="ARBA" id="ARBA00008535"/>
    </source>
</evidence>
<sequence length="902" mass="100269">MVPGVTLWDKKTIEQDVCGKQQPKTNFQIIAKDSIEDKTSALNMSASLKASILGGMVELEGAAKYVTEGKTSKKQARVTLQYSTTTKFEQLTMTQLGHRNISYPEIFDHNMATHVVTAVQYGAQAFFVFDREVSSSEKMKDVQGELKGAVDKIPKVAIGGQGAVTLSQDDRSKYEKFSCTFYGDFALKNNPSTYEEAINIYKSLPSLLGANGEHAVPLVVWLYPLSKLDSKASQMVRSISSQLTADVQASIEEIHEYDMECNDMLTQPAAVHFPDLKSRIETFQKLCRQYRMAFQADLARVLPAVRGGGEAESALVDILTAKEKSPFSTTQLSEFLKSKQNEVNFVSEYINFLTESKRVNIVPSQLEMNQVLRDLRVELVISFMFTSLGEEEPFLSDLNCWLTTKQFKEPTRPTSGEWFNDADVNQRSRALLKEFVEFTRCNASNEKIQFAVSSVLDSSNPGVSIYLYEQGSLKDTAFHPPCTETPKISGISHDSVQLTCAPVPGGTDPVLCYRVEYRTQIEDGWRRVDGEDTSGMVTVTGLDPNCWYQFRQSVVSARWVTLPSQHTRMIQTVPCSPPEKVAGQQNGPKVITLTWREPGTIGTGTRVSAYKVEFREESTDTKTWKEKLTAQKVESCTIEGVNPKSPYRFRVSAICGNAVSSAPSAEYVLSRDEVNPELRLVLVGRTGAGKSATGNTILGRREFVSKPSSNSVTGECKKSSCARNSQKIMVLDTFRLLDPGVPESVIAQEVAQCAVMSAPGPHAFVLVIEVGRFSPEEAQGIRSIQALFGKEALRYSLVLFTRMKELEYEGMALEEFIRASDPRLGELIRVCGGRYLGFDNRAPEPEREQQVGSLISMVQGMVNDNGGSHHTNTMFESAEKELRRREQEIIKQITLQHKGGSR</sequence>
<dbReference type="InterPro" id="IPR052090">
    <property type="entry name" value="Cytolytic_pore-forming_toxin"/>
</dbReference>
<protein>
    <submittedName>
        <fullName evidence="5">Uncharacterized protein</fullName>
    </submittedName>
</protein>
<dbReference type="SMART" id="SM00060">
    <property type="entry name" value="FN3"/>
    <property type="match status" value="2"/>
</dbReference>
<dbReference type="SUPFAM" id="SSF49265">
    <property type="entry name" value="Fibronectin type III"/>
    <property type="match status" value="1"/>
</dbReference>
<dbReference type="Proteomes" id="UP001066276">
    <property type="component" value="Chromosome 2_2"/>
</dbReference>
<dbReference type="CDD" id="cd00063">
    <property type="entry name" value="FN3"/>
    <property type="match status" value="2"/>
</dbReference>
<evidence type="ECO:0000259" key="4">
    <source>
        <dbReference type="PROSITE" id="PS51720"/>
    </source>
</evidence>
<accession>A0AAV7V779</accession>
<comment type="caution">
    <text evidence="5">The sequence shown here is derived from an EMBL/GenBank/DDBJ whole genome shotgun (WGS) entry which is preliminary data.</text>
</comment>
<dbReference type="PANTHER" id="PTHR31594:SF16">
    <property type="entry name" value="SI:CH211-281L24.3"/>
    <property type="match status" value="1"/>
</dbReference>
<evidence type="ECO:0000259" key="3">
    <source>
        <dbReference type="PROSITE" id="PS50853"/>
    </source>
</evidence>
<dbReference type="PROSITE" id="PS51720">
    <property type="entry name" value="G_AIG1"/>
    <property type="match status" value="1"/>
</dbReference>
<dbReference type="GO" id="GO:0005525">
    <property type="term" value="F:GTP binding"/>
    <property type="evidence" value="ECO:0007669"/>
    <property type="project" value="InterPro"/>
</dbReference>
<dbReference type="Pfam" id="PF21109">
    <property type="entry name" value="Stonustoxin_helical"/>
    <property type="match status" value="1"/>
</dbReference>
<dbReference type="PANTHER" id="PTHR31594">
    <property type="entry name" value="AIG1-TYPE G DOMAIN-CONTAINING PROTEIN"/>
    <property type="match status" value="1"/>
</dbReference>
<dbReference type="EMBL" id="JANPWB010000004">
    <property type="protein sequence ID" value="KAJ1195938.1"/>
    <property type="molecule type" value="Genomic_DNA"/>
</dbReference>
<dbReference type="InterPro" id="IPR006703">
    <property type="entry name" value="G_AIG1"/>
</dbReference>
<dbReference type="InterPro" id="IPR003961">
    <property type="entry name" value="FN3_dom"/>
</dbReference>
<organism evidence="5 6">
    <name type="scientific">Pleurodeles waltl</name>
    <name type="common">Iberian ribbed newt</name>
    <dbReference type="NCBI Taxonomy" id="8319"/>
    <lineage>
        <taxon>Eukaryota</taxon>
        <taxon>Metazoa</taxon>
        <taxon>Chordata</taxon>
        <taxon>Craniata</taxon>
        <taxon>Vertebrata</taxon>
        <taxon>Euteleostomi</taxon>
        <taxon>Amphibia</taxon>
        <taxon>Batrachia</taxon>
        <taxon>Caudata</taxon>
        <taxon>Salamandroidea</taxon>
        <taxon>Salamandridae</taxon>
        <taxon>Pleurodelinae</taxon>
        <taxon>Pleurodeles</taxon>
    </lineage>
</organism>
<feature type="domain" description="Fibronectin type-III" evidence="3">
    <location>
        <begin position="482"/>
        <end position="575"/>
    </location>
</feature>
<name>A0AAV7V779_PLEWA</name>
<dbReference type="FunFam" id="3.40.50.300:FF:000366">
    <property type="entry name" value="GTPase, IMAP family member 2"/>
    <property type="match status" value="1"/>
</dbReference>
<reference evidence="5" key="1">
    <citation type="journal article" date="2022" name="bioRxiv">
        <title>Sequencing and chromosome-scale assembly of the giantPleurodeles waltlgenome.</title>
        <authorList>
            <person name="Brown T."/>
            <person name="Elewa A."/>
            <person name="Iarovenko S."/>
            <person name="Subramanian E."/>
            <person name="Araus A.J."/>
            <person name="Petzold A."/>
            <person name="Susuki M."/>
            <person name="Suzuki K.-i.T."/>
            <person name="Hayashi T."/>
            <person name="Toyoda A."/>
            <person name="Oliveira C."/>
            <person name="Osipova E."/>
            <person name="Leigh N.D."/>
            <person name="Simon A."/>
            <person name="Yun M.H."/>
        </authorList>
    </citation>
    <scope>NUCLEOTIDE SEQUENCE</scope>
    <source>
        <strain evidence="5">20211129_DDA</strain>
        <tissue evidence="5">Liver</tissue>
    </source>
</reference>
<dbReference type="InterPro" id="IPR056072">
    <property type="entry name" value="SNTX_MACPF/CDC-like_dom"/>
</dbReference>
<evidence type="ECO:0000313" key="5">
    <source>
        <dbReference type="EMBL" id="KAJ1195938.1"/>
    </source>
</evidence>
<dbReference type="InterPro" id="IPR027417">
    <property type="entry name" value="P-loop_NTPase"/>
</dbReference>
<feature type="domain" description="AIG1-type G" evidence="4">
    <location>
        <begin position="675"/>
        <end position="879"/>
    </location>
</feature>
<dbReference type="Gene3D" id="2.60.40.10">
    <property type="entry name" value="Immunoglobulins"/>
    <property type="match status" value="2"/>
</dbReference>
<dbReference type="PROSITE" id="PS50853">
    <property type="entry name" value="FN3"/>
    <property type="match status" value="2"/>
</dbReference>
<gene>
    <name evidence="5" type="ORF">NDU88_005203</name>
</gene>
<evidence type="ECO:0000313" key="6">
    <source>
        <dbReference type="Proteomes" id="UP001066276"/>
    </source>
</evidence>
<feature type="domain" description="Fibronectin type-III" evidence="3">
    <location>
        <begin position="577"/>
        <end position="677"/>
    </location>
</feature>
<dbReference type="InterPro" id="IPR040581">
    <property type="entry name" value="Thioredoxin_11"/>
</dbReference>
<keyword evidence="6" id="KW-1185">Reference proteome</keyword>
<dbReference type="InterPro" id="IPR036116">
    <property type="entry name" value="FN3_sf"/>
</dbReference>
<dbReference type="Gene3D" id="3.40.50.300">
    <property type="entry name" value="P-loop containing nucleotide triphosphate hydrolases"/>
    <property type="match status" value="1"/>
</dbReference>
<dbReference type="InterPro" id="IPR013783">
    <property type="entry name" value="Ig-like_fold"/>
</dbReference>